<dbReference type="EMBL" id="UPHQ01000055">
    <property type="protein sequence ID" value="VBA36880.1"/>
    <property type="molecule type" value="Genomic_DNA"/>
</dbReference>
<accession>A0A498PYT0</accession>
<dbReference type="AlphaFoldDB" id="A0A498PYT0"/>
<sequence>MAVFRVKADSYFGDEAILAYADRAGMRMFNSAVISAQKNGQASFEIDGIEHQVIRQKNAADIEQRSRTVVWRLDDAKLVELLDLIEPLIDAEGPGHQYLDINSPASTLTLSVDEYIA</sequence>
<keyword evidence="2" id="KW-1185">Reference proteome</keyword>
<dbReference type="OrthoDB" id="4630373at2"/>
<proteinExistence type="predicted"/>
<organism evidence="1 2">
    <name type="scientific">Mycobacterium innocens</name>
    <dbReference type="NCBI Taxonomy" id="2341083"/>
    <lineage>
        <taxon>Bacteria</taxon>
        <taxon>Bacillati</taxon>
        <taxon>Actinomycetota</taxon>
        <taxon>Actinomycetes</taxon>
        <taxon>Mycobacteriales</taxon>
        <taxon>Mycobacteriaceae</taxon>
        <taxon>Mycobacterium</taxon>
    </lineage>
</organism>
<dbReference type="RefSeq" id="WP_075544526.1">
    <property type="nucleotide sequence ID" value="NZ_UPHQ01000055.1"/>
</dbReference>
<dbReference type="Proteomes" id="UP000267289">
    <property type="component" value="Unassembled WGS sequence"/>
</dbReference>
<evidence type="ECO:0000313" key="2">
    <source>
        <dbReference type="Proteomes" id="UP000267289"/>
    </source>
</evidence>
<name>A0A498PYT0_9MYCO</name>
<evidence type="ECO:0000313" key="1">
    <source>
        <dbReference type="EMBL" id="VBA36880.1"/>
    </source>
</evidence>
<reference evidence="1 2" key="1">
    <citation type="submission" date="2018-09" db="EMBL/GenBank/DDBJ databases">
        <authorList>
            <person name="Tagini F."/>
        </authorList>
    </citation>
    <scope>NUCLEOTIDE SEQUENCE [LARGE SCALE GENOMIC DNA]</scope>
    <source>
        <strain evidence="1 2">MK13</strain>
    </source>
</reference>
<gene>
    <name evidence="1" type="ORF">LAUMK13_01369</name>
</gene>
<protein>
    <submittedName>
        <fullName evidence="1">Uncharacterized protein</fullName>
    </submittedName>
</protein>